<sequence>MPSRRALRDISARPIEPAYRRHPDVDPDAALDEATRIYRRPTTIRRYLQQQQGALTLTPEYDQRSRHAESKMRPLTPGPSAAVKVTPVSPSITSFASHDPQPNFAVSRLSTMKGRSELEDDHELQLLDAANSRVPSSQATEEHGATAMDLDISVQSEHILSTMTAMIFDASTILLGFSTKCGFPRQYALGSLGGRLFR</sequence>
<dbReference type="Proteomes" id="UP000759537">
    <property type="component" value="Unassembled WGS sequence"/>
</dbReference>
<keyword evidence="3" id="KW-1185">Reference proteome</keyword>
<comment type="caution">
    <text evidence="2">The sequence shown here is derived from an EMBL/GenBank/DDBJ whole genome shotgun (WGS) entry which is preliminary data.</text>
</comment>
<feature type="region of interest" description="Disordered" evidence="1">
    <location>
        <begin position="61"/>
        <end position="84"/>
    </location>
</feature>
<gene>
    <name evidence="2" type="ORF">DFH94DRAFT_768349</name>
</gene>
<evidence type="ECO:0000313" key="3">
    <source>
        <dbReference type="Proteomes" id="UP000759537"/>
    </source>
</evidence>
<organism evidence="2 3">
    <name type="scientific">Russula ochroleuca</name>
    <dbReference type="NCBI Taxonomy" id="152965"/>
    <lineage>
        <taxon>Eukaryota</taxon>
        <taxon>Fungi</taxon>
        <taxon>Dikarya</taxon>
        <taxon>Basidiomycota</taxon>
        <taxon>Agaricomycotina</taxon>
        <taxon>Agaricomycetes</taxon>
        <taxon>Russulales</taxon>
        <taxon>Russulaceae</taxon>
        <taxon>Russula</taxon>
    </lineage>
</organism>
<feature type="region of interest" description="Disordered" evidence="1">
    <location>
        <begin position="1"/>
        <end position="27"/>
    </location>
</feature>
<feature type="compositionally biased region" description="Basic and acidic residues" evidence="1">
    <location>
        <begin position="1"/>
        <end position="11"/>
    </location>
</feature>
<reference evidence="2" key="1">
    <citation type="submission" date="2019-10" db="EMBL/GenBank/DDBJ databases">
        <authorList>
            <consortium name="DOE Joint Genome Institute"/>
            <person name="Kuo A."/>
            <person name="Miyauchi S."/>
            <person name="Kiss E."/>
            <person name="Drula E."/>
            <person name="Kohler A."/>
            <person name="Sanchez-Garcia M."/>
            <person name="Andreopoulos B."/>
            <person name="Barry K.W."/>
            <person name="Bonito G."/>
            <person name="Buee M."/>
            <person name="Carver A."/>
            <person name="Chen C."/>
            <person name="Cichocki N."/>
            <person name="Clum A."/>
            <person name="Culley D."/>
            <person name="Crous P.W."/>
            <person name="Fauchery L."/>
            <person name="Girlanda M."/>
            <person name="Hayes R."/>
            <person name="Keri Z."/>
            <person name="LaButti K."/>
            <person name="Lipzen A."/>
            <person name="Lombard V."/>
            <person name="Magnuson J."/>
            <person name="Maillard F."/>
            <person name="Morin E."/>
            <person name="Murat C."/>
            <person name="Nolan M."/>
            <person name="Ohm R."/>
            <person name="Pangilinan J."/>
            <person name="Pereira M."/>
            <person name="Perotto S."/>
            <person name="Peter M."/>
            <person name="Riley R."/>
            <person name="Sitrit Y."/>
            <person name="Stielow B."/>
            <person name="Szollosi G."/>
            <person name="Zifcakova L."/>
            <person name="Stursova M."/>
            <person name="Spatafora J.W."/>
            <person name="Tedersoo L."/>
            <person name="Vaario L.-M."/>
            <person name="Yamada A."/>
            <person name="Yan M."/>
            <person name="Wang P."/>
            <person name="Xu J."/>
            <person name="Bruns T."/>
            <person name="Baldrian P."/>
            <person name="Vilgalys R."/>
            <person name="Henrissat B."/>
            <person name="Grigoriev I.V."/>
            <person name="Hibbett D."/>
            <person name="Nagy L.G."/>
            <person name="Martin F.M."/>
        </authorList>
    </citation>
    <scope>NUCLEOTIDE SEQUENCE</scope>
    <source>
        <strain evidence="2">Prilba</strain>
    </source>
</reference>
<proteinExistence type="predicted"/>
<protein>
    <submittedName>
        <fullName evidence="2">Uncharacterized protein</fullName>
    </submittedName>
</protein>
<reference evidence="2" key="2">
    <citation type="journal article" date="2020" name="Nat. Commun.">
        <title>Large-scale genome sequencing of mycorrhizal fungi provides insights into the early evolution of symbiotic traits.</title>
        <authorList>
            <person name="Miyauchi S."/>
            <person name="Kiss E."/>
            <person name="Kuo A."/>
            <person name="Drula E."/>
            <person name="Kohler A."/>
            <person name="Sanchez-Garcia M."/>
            <person name="Morin E."/>
            <person name="Andreopoulos B."/>
            <person name="Barry K.W."/>
            <person name="Bonito G."/>
            <person name="Buee M."/>
            <person name="Carver A."/>
            <person name="Chen C."/>
            <person name="Cichocki N."/>
            <person name="Clum A."/>
            <person name="Culley D."/>
            <person name="Crous P.W."/>
            <person name="Fauchery L."/>
            <person name="Girlanda M."/>
            <person name="Hayes R.D."/>
            <person name="Keri Z."/>
            <person name="LaButti K."/>
            <person name="Lipzen A."/>
            <person name="Lombard V."/>
            <person name="Magnuson J."/>
            <person name="Maillard F."/>
            <person name="Murat C."/>
            <person name="Nolan M."/>
            <person name="Ohm R.A."/>
            <person name="Pangilinan J."/>
            <person name="Pereira M.F."/>
            <person name="Perotto S."/>
            <person name="Peter M."/>
            <person name="Pfister S."/>
            <person name="Riley R."/>
            <person name="Sitrit Y."/>
            <person name="Stielow J.B."/>
            <person name="Szollosi G."/>
            <person name="Zifcakova L."/>
            <person name="Stursova M."/>
            <person name="Spatafora J.W."/>
            <person name="Tedersoo L."/>
            <person name="Vaario L.M."/>
            <person name="Yamada A."/>
            <person name="Yan M."/>
            <person name="Wang P."/>
            <person name="Xu J."/>
            <person name="Bruns T."/>
            <person name="Baldrian P."/>
            <person name="Vilgalys R."/>
            <person name="Dunand C."/>
            <person name="Henrissat B."/>
            <person name="Grigoriev I.V."/>
            <person name="Hibbett D."/>
            <person name="Nagy L.G."/>
            <person name="Martin F.M."/>
        </authorList>
    </citation>
    <scope>NUCLEOTIDE SEQUENCE</scope>
    <source>
        <strain evidence="2">Prilba</strain>
    </source>
</reference>
<accession>A0A9P5MQ44</accession>
<evidence type="ECO:0000313" key="2">
    <source>
        <dbReference type="EMBL" id="KAF8471588.1"/>
    </source>
</evidence>
<dbReference type="AlphaFoldDB" id="A0A9P5MQ44"/>
<feature type="compositionally biased region" description="Basic and acidic residues" evidence="1">
    <location>
        <begin position="61"/>
        <end position="72"/>
    </location>
</feature>
<evidence type="ECO:0000256" key="1">
    <source>
        <dbReference type="SAM" id="MobiDB-lite"/>
    </source>
</evidence>
<dbReference type="EMBL" id="WHVB01000022">
    <property type="protein sequence ID" value="KAF8471588.1"/>
    <property type="molecule type" value="Genomic_DNA"/>
</dbReference>
<name>A0A9P5MQ44_9AGAM</name>